<dbReference type="Gene3D" id="1.10.10.10">
    <property type="entry name" value="Winged helix-like DNA-binding domain superfamily/Winged helix DNA-binding domain"/>
    <property type="match status" value="1"/>
</dbReference>
<evidence type="ECO:0000313" key="1">
    <source>
        <dbReference type="EMBL" id="SEO88579.1"/>
    </source>
</evidence>
<protein>
    <submittedName>
        <fullName evidence="1">Helix-turn-helix domain-containing protein</fullName>
    </submittedName>
</protein>
<dbReference type="SUPFAM" id="SSF46785">
    <property type="entry name" value="Winged helix' DNA-binding domain"/>
    <property type="match status" value="1"/>
</dbReference>
<dbReference type="OrthoDB" id="7945987at2"/>
<dbReference type="InterPro" id="IPR036390">
    <property type="entry name" value="WH_DNA-bd_sf"/>
</dbReference>
<dbReference type="STRING" id="310780.SAMN05216267_105113"/>
<dbReference type="Pfam" id="PF12840">
    <property type="entry name" value="HTH_20"/>
    <property type="match status" value="1"/>
</dbReference>
<organism evidence="1 2">
    <name type="scientific">Actinacidiphila rubida</name>
    <dbReference type="NCBI Taxonomy" id="310780"/>
    <lineage>
        <taxon>Bacteria</taxon>
        <taxon>Bacillati</taxon>
        <taxon>Actinomycetota</taxon>
        <taxon>Actinomycetes</taxon>
        <taxon>Kitasatosporales</taxon>
        <taxon>Streptomycetaceae</taxon>
        <taxon>Actinacidiphila</taxon>
    </lineage>
</organism>
<reference evidence="1 2" key="1">
    <citation type="submission" date="2016-10" db="EMBL/GenBank/DDBJ databases">
        <authorList>
            <person name="de Groot N.N."/>
        </authorList>
    </citation>
    <scope>NUCLEOTIDE SEQUENCE [LARGE SCALE GENOMIC DNA]</scope>
    <source>
        <strain evidence="1 2">CGMCC 4.2026</strain>
    </source>
</reference>
<proteinExistence type="predicted"/>
<evidence type="ECO:0000313" key="2">
    <source>
        <dbReference type="Proteomes" id="UP000181951"/>
    </source>
</evidence>
<dbReference type="Proteomes" id="UP000181951">
    <property type="component" value="Unassembled WGS sequence"/>
</dbReference>
<dbReference type="InterPro" id="IPR011991">
    <property type="entry name" value="ArsR-like_HTH"/>
</dbReference>
<name>A0A1H8TBR4_9ACTN</name>
<keyword evidence="2" id="KW-1185">Reference proteome</keyword>
<dbReference type="AlphaFoldDB" id="A0A1H8TBR4"/>
<dbReference type="CDD" id="cd00090">
    <property type="entry name" value="HTH_ARSR"/>
    <property type="match status" value="1"/>
</dbReference>
<dbReference type="EMBL" id="FODD01000051">
    <property type="protein sequence ID" value="SEO88579.1"/>
    <property type="molecule type" value="Genomic_DNA"/>
</dbReference>
<dbReference type="InterPro" id="IPR036388">
    <property type="entry name" value="WH-like_DNA-bd_sf"/>
</dbReference>
<gene>
    <name evidence="1" type="ORF">SAMN05216267_105113</name>
</gene>
<accession>A0A1H8TBR4</accession>
<dbReference type="RefSeq" id="WP_069467500.1">
    <property type="nucleotide sequence ID" value="NZ_FODD01000051.1"/>
</dbReference>
<sequence>MSETRRITDPEALKGLAHPLRRQLFRQLAQFGPATGAVLARRLGVDAGQIAYHLRELGRHGFLEEAPELARNRRERVWRAAPGAFSFSEQDFEEPEMQAAVSALGAQMAAQQYERLGVWKREAEQWDDAWRQAMTSSESYLRLSAEELGALSEELNTVVRRYRDAARQDARPDDGREHVFLFFHAFPERPES</sequence>